<dbReference type="SUPFAM" id="SSF74942">
    <property type="entry name" value="YhbC-like, C-terminal domain"/>
    <property type="match status" value="1"/>
</dbReference>
<keyword evidence="1 3" id="KW-0963">Cytoplasm</keyword>
<dbReference type="InterPro" id="IPR028998">
    <property type="entry name" value="RimP_C"/>
</dbReference>
<dbReference type="InterPro" id="IPR028989">
    <property type="entry name" value="RimP_N"/>
</dbReference>
<evidence type="ECO:0000313" key="6">
    <source>
        <dbReference type="EMBL" id="PDO10631.1"/>
    </source>
</evidence>
<dbReference type="GO" id="GO:0006412">
    <property type="term" value="P:translation"/>
    <property type="evidence" value="ECO:0007669"/>
    <property type="project" value="TreeGrafter"/>
</dbReference>
<dbReference type="GO" id="GO:0005829">
    <property type="term" value="C:cytosol"/>
    <property type="evidence" value="ECO:0007669"/>
    <property type="project" value="TreeGrafter"/>
</dbReference>
<sequence length="143" mass="16162">MRPVVEQEPFELVDVEYVKEGPNWVLRVLVDKEGGIDVEECGRISEYLSRKLDEEDPIPNAYILEVSSPGAERPLRKPEDYRRAVGKAVRITTREPIGGKKEFEGILESYDGETAVVISHGRKKNRVAVKVDQIAEARLAILF</sequence>
<organism evidence="6 7">
    <name type="scientific">Candidatus Reconcilbacillus cellulovorans</name>
    <dbReference type="NCBI Taxonomy" id="1906605"/>
    <lineage>
        <taxon>Bacteria</taxon>
        <taxon>Bacillati</taxon>
        <taxon>Bacillota</taxon>
        <taxon>Bacilli</taxon>
        <taxon>Bacillales</taxon>
        <taxon>Paenibacillaceae</taxon>
        <taxon>Candidatus Reconcilbacillus</taxon>
    </lineage>
</organism>
<feature type="domain" description="Ribosome maturation factor RimP N-terminal" evidence="4">
    <location>
        <begin position="2"/>
        <end position="72"/>
    </location>
</feature>
<evidence type="ECO:0000259" key="5">
    <source>
        <dbReference type="Pfam" id="PF17384"/>
    </source>
</evidence>
<dbReference type="AlphaFoldDB" id="A0A2A6E0R9"/>
<dbReference type="CDD" id="cd01734">
    <property type="entry name" value="YlxS_C"/>
    <property type="match status" value="1"/>
</dbReference>
<dbReference type="Gene3D" id="2.30.30.180">
    <property type="entry name" value="Ribosome maturation factor RimP, C-terminal domain"/>
    <property type="match status" value="1"/>
</dbReference>
<dbReference type="PANTHER" id="PTHR33867:SF1">
    <property type="entry name" value="RIBOSOME MATURATION FACTOR RIMP"/>
    <property type="match status" value="1"/>
</dbReference>
<reference evidence="6 7" key="1">
    <citation type="submission" date="2016-12" db="EMBL/GenBank/DDBJ databases">
        <title>Candidatus Reconcilibacillus cellulovorans genome.</title>
        <authorList>
            <person name="Kolinko S."/>
            <person name="Wu Y.-W."/>
            <person name="Tachea F."/>
            <person name="Denzel E."/>
            <person name="Hiras J."/>
            <person name="Baecker N."/>
            <person name="Chan L.J."/>
            <person name="Eichorst S.A."/>
            <person name="Frey D."/>
            <person name="Adams P.D."/>
            <person name="Pray T."/>
            <person name="Tanjore D."/>
            <person name="Petzold C.J."/>
            <person name="Gladden J.M."/>
            <person name="Simmons B.A."/>
            <person name="Singer S.W."/>
        </authorList>
    </citation>
    <scope>NUCLEOTIDE SEQUENCE [LARGE SCALE GENOMIC DNA]</scope>
    <source>
        <strain evidence="6">JTherm</strain>
    </source>
</reference>
<name>A0A2A6E0R9_9BACL</name>
<dbReference type="NCBIfam" id="NF000928">
    <property type="entry name" value="PRK00092.1-2"/>
    <property type="match status" value="1"/>
</dbReference>
<evidence type="ECO:0000256" key="2">
    <source>
        <dbReference type="ARBA" id="ARBA00022517"/>
    </source>
</evidence>
<dbReference type="Pfam" id="PF17384">
    <property type="entry name" value="DUF150_C"/>
    <property type="match status" value="1"/>
</dbReference>
<comment type="caution">
    <text evidence="6">The sequence shown here is derived from an EMBL/GenBank/DDBJ whole genome shotgun (WGS) entry which is preliminary data.</text>
</comment>
<dbReference type="GO" id="GO:0000028">
    <property type="term" value="P:ribosomal small subunit assembly"/>
    <property type="evidence" value="ECO:0007669"/>
    <property type="project" value="TreeGrafter"/>
</dbReference>
<dbReference type="InterPro" id="IPR036847">
    <property type="entry name" value="RimP_C_sf"/>
</dbReference>
<evidence type="ECO:0000256" key="1">
    <source>
        <dbReference type="ARBA" id="ARBA00022490"/>
    </source>
</evidence>
<keyword evidence="2 3" id="KW-0690">Ribosome biogenesis</keyword>
<gene>
    <name evidence="3" type="primary">rimP</name>
    <name evidence="6" type="ORF">BLM47_06465</name>
</gene>
<evidence type="ECO:0000313" key="7">
    <source>
        <dbReference type="Proteomes" id="UP000243688"/>
    </source>
</evidence>
<comment type="subcellular location">
    <subcellularLocation>
        <location evidence="3">Cytoplasm</location>
    </subcellularLocation>
</comment>
<dbReference type="Gene3D" id="3.30.300.70">
    <property type="entry name" value="RimP-like superfamily, N-terminal"/>
    <property type="match status" value="1"/>
</dbReference>
<accession>A0A2A6E0R9</accession>
<comment type="similarity">
    <text evidence="3">Belongs to the RimP family.</text>
</comment>
<dbReference type="Proteomes" id="UP000243688">
    <property type="component" value="Unassembled WGS sequence"/>
</dbReference>
<dbReference type="Pfam" id="PF02576">
    <property type="entry name" value="RimP_N"/>
    <property type="match status" value="1"/>
</dbReference>
<proteinExistence type="inferred from homology"/>
<dbReference type="SUPFAM" id="SSF75420">
    <property type="entry name" value="YhbC-like, N-terminal domain"/>
    <property type="match status" value="1"/>
</dbReference>
<dbReference type="EMBL" id="MOXJ01000012">
    <property type="protein sequence ID" value="PDO10631.1"/>
    <property type="molecule type" value="Genomic_DNA"/>
</dbReference>
<evidence type="ECO:0000256" key="3">
    <source>
        <dbReference type="HAMAP-Rule" id="MF_01077"/>
    </source>
</evidence>
<dbReference type="InterPro" id="IPR035956">
    <property type="entry name" value="RimP_N_sf"/>
</dbReference>
<protein>
    <recommendedName>
        <fullName evidence="3">Ribosome maturation factor RimP</fullName>
    </recommendedName>
</protein>
<dbReference type="PANTHER" id="PTHR33867">
    <property type="entry name" value="RIBOSOME MATURATION FACTOR RIMP"/>
    <property type="match status" value="1"/>
</dbReference>
<evidence type="ECO:0000259" key="4">
    <source>
        <dbReference type="Pfam" id="PF02576"/>
    </source>
</evidence>
<dbReference type="FunFam" id="3.30.300.70:FF:000001">
    <property type="entry name" value="Ribosome maturation factor RimP"/>
    <property type="match status" value="1"/>
</dbReference>
<comment type="function">
    <text evidence="3">Required for maturation of 30S ribosomal subunits.</text>
</comment>
<dbReference type="HAMAP" id="MF_01077">
    <property type="entry name" value="RimP"/>
    <property type="match status" value="1"/>
</dbReference>
<dbReference type="InterPro" id="IPR003728">
    <property type="entry name" value="Ribosome_maturation_RimP"/>
</dbReference>
<feature type="domain" description="Ribosome maturation factor RimP C-terminal" evidence="5">
    <location>
        <begin position="75"/>
        <end position="142"/>
    </location>
</feature>